<keyword evidence="2" id="KW-1185">Reference proteome</keyword>
<dbReference type="RefSeq" id="WP_161038127.1">
    <property type="nucleotide sequence ID" value="NZ_WWCM01000002.1"/>
</dbReference>
<evidence type="ECO:0000313" key="2">
    <source>
        <dbReference type="Proteomes" id="UP000478090"/>
    </source>
</evidence>
<proteinExistence type="predicted"/>
<comment type="caution">
    <text evidence="1">The sequence shown here is derived from an EMBL/GenBank/DDBJ whole genome shotgun (WGS) entry which is preliminary data.</text>
</comment>
<dbReference type="EMBL" id="WWCM01000002">
    <property type="protein sequence ID" value="MYM38762.1"/>
    <property type="molecule type" value="Genomic_DNA"/>
</dbReference>
<reference evidence="1 2" key="1">
    <citation type="submission" date="2019-12" db="EMBL/GenBank/DDBJ databases">
        <title>Novel species isolated from a subtropical stream in China.</title>
        <authorList>
            <person name="Lu H."/>
        </authorList>
    </citation>
    <scope>NUCLEOTIDE SEQUENCE [LARGE SCALE GENOMIC DNA]</scope>
    <source>
        <strain evidence="1 2">CY13W</strain>
    </source>
</reference>
<evidence type="ECO:0000313" key="1">
    <source>
        <dbReference type="EMBL" id="MYM38762.1"/>
    </source>
</evidence>
<organism evidence="1 2">
    <name type="scientific">Duganella qianjiadongensis</name>
    <dbReference type="NCBI Taxonomy" id="2692176"/>
    <lineage>
        <taxon>Bacteria</taxon>
        <taxon>Pseudomonadati</taxon>
        <taxon>Pseudomonadota</taxon>
        <taxon>Betaproteobacteria</taxon>
        <taxon>Burkholderiales</taxon>
        <taxon>Oxalobacteraceae</taxon>
        <taxon>Telluria group</taxon>
        <taxon>Duganella</taxon>
    </lineage>
</organism>
<name>A0ABW9VM79_9BURK</name>
<dbReference type="Proteomes" id="UP000478090">
    <property type="component" value="Unassembled WGS sequence"/>
</dbReference>
<gene>
    <name evidence="1" type="ORF">GTP27_05405</name>
</gene>
<sequence length="214" mass="23726">MPIKTSSIRNYLNTNPLQECSRKNIENRIKALESKTVHPTQPTIARASSKSSPYKLVTNLFERVRIALFSNTAEKRIRAIARLNTFVALESSAQNPKEKKWYATAIDISLAKCKETGVAVPRDALSKAYERDGLTSPAYAVWENYCNEKKLTSTLALTLGDVASNDPFADISETATMFSIHAAPAEYCMNPFGMEPVRSGGNNLTPFDPNESWS</sequence>
<accession>A0ABW9VM79</accession>
<protein>
    <submittedName>
        <fullName evidence="1">Uncharacterized protein</fullName>
    </submittedName>
</protein>